<feature type="transmembrane region" description="Helical" evidence="7">
    <location>
        <begin position="202"/>
        <end position="219"/>
    </location>
</feature>
<protein>
    <submittedName>
        <fullName evidence="9">NitT/TauT family transport system permease protein</fullName>
    </submittedName>
</protein>
<organism evidence="9 10">
    <name type="scientific">Motilibacter peucedani</name>
    <dbReference type="NCBI Taxonomy" id="598650"/>
    <lineage>
        <taxon>Bacteria</taxon>
        <taxon>Bacillati</taxon>
        <taxon>Actinomycetota</taxon>
        <taxon>Actinomycetes</taxon>
        <taxon>Motilibacterales</taxon>
        <taxon>Motilibacteraceae</taxon>
        <taxon>Motilibacter</taxon>
    </lineage>
</organism>
<name>A0A420XS38_9ACTN</name>
<feature type="transmembrane region" description="Helical" evidence="7">
    <location>
        <begin position="44"/>
        <end position="65"/>
    </location>
</feature>
<comment type="similarity">
    <text evidence="7">Belongs to the binding-protein-dependent transport system permease family.</text>
</comment>
<keyword evidence="4 7" id="KW-0812">Transmembrane</keyword>
<feature type="domain" description="ABC transmembrane type-1" evidence="8">
    <location>
        <begin position="96"/>
        <end position="280"/>
    </location>
</feature>
<keyword evidence="10" id="KW-1185">Reference proteome</keyword>
<dbReference type="InterPro" id="IPR035906">
    <property type="entry name" value="MetI-like_sf"/>
</dbReference>
<feature type="transmembrane region" description="Helical" evidence="7">
    <location>
        <begin position="103"/>
        <end position="122"/>
    </location>
</feature>
<evidence type="ECO:0000256" key="4">
    <source>
        <dbReference type="ARBA" id="ARBA00022692"/>
    </source>
</evidence>
<dbReference type="InParanoid" id="A0A420XS38"/>
<proteinExistence type="inferred from homology"/>
<dbReference type="PANTHER" id="PTHR30151">
    <property type="entry name" value="ALKANE SULFONATE ABC TRANSPORTER-RELATED, MEMBRANE SUBUNIT"/>
    <property type="match status" value="1"/>
</dbReference>
<reference evidence="9 10" key="1">
    <citation type="submission" date="2018-10" db="EMBL/GenBank/DDBJ databases">
        <title>Genomic Encyclopedia of Archaeal and Bacterial Type Strains, Phase II (KMG-II): from individual species to whole genera.</title>
        <authorList>
            <person name="Goeker M."/>
        </authorList>
    </citation>
    <scope>NUCLEOTIDE SEQUENCE [LARGE SCALE GENOMIC DNA]</scope>
    <source>
        <strain evidence="9 10">RP-AC37</strain>
    </source>
</reference>
<dbReference type="GO" id="GO:0055085">
    <property type="term" value="P:transmembrane transport"/>
    <property type="evidence" value="ECO:0007669"/>
    <property type="project" value="InterPro"/>
</dbReference>
<gene>
    <name evidence="9" type="ORF">CLV35_1392</name>
</gene>
<keyword evidence="5 7" id="KW-1133">Transmembrane helix</keyword>
<evidence type="ECO:0000256" key="5">
    <source>
        <dbReference type="ARBA" id="ARBA00022989"/>
    </source>
</evidence>
<evidence type="ECO:0000256" key="7">
    <source>
        <dbReference type="RuleBase" id="RU363032"/>
    </source>
</evidence>
<evidence type="ECO:0000313" key="10">
    <source>
        <dbReference type="Proteomes" id="UP000281955"/>
    </source>
</evidence>
<dbReference type="AlphaFoldDB" id="A0A420XS38"/>
<comment type="subcellular location">
    <subcellularLocation>
        <location evidence="1 7">Cell membrane</location>
        <topology evidence="1 7">Multi-pass membrane protein</topology>
    </subcellularLocation>
</comment>
<dbReference type="PROSITE" id="PS50928">
    <property type="entry name" value="ABC_TM1"/>
    <property type="match status" value="1"/>
</dbReference>
<dbReference type="FunFam" id="1.10.3720.10:FF:000100">
    <property type="entry name" value="Sulfate ABC transporter permease"/>
    <property type="match status" value="1"/>
</dbReference>
<accession>A0A420XS38</accession>
<dbReference type="RefSeq" id="WP_121192705.1">
    <property type="nucleotide sequence ID" value="NZ_RBWV01000010.1"/>
</dbReference>
<dbReference type="OrthoDB" id="9796361at2"/>
<keyword evidence="6 7" id="KW-0472">Membrane</keyword>
<dbReference type="Pfam" id="PF00528">
    <property type="entry name" value="BPD_transp_1"/>
    <property type="match status" value="1"/>
</dbReference>
<evidence type="ECO:0000256" key="2">
    <source>
        <dbReference type="ARBA" id="ARBA00022448"/>
    </source>
</evidence>
<keyword evidence="2 7" id="KW-0813">Transport</keyword>
<dbReference type="InterPro" id="IPR000515">
    <property type="entry name" value="MetI-like"/>
</dbReference>
<keyword evidence="3" id="KW-1003">Cell membrane</keyword>
<feature type="transmembrane region" description="Helical" evidence="7">
    <location>
        <begin position="160"/>
        <end position="181"/>
    </location>
</feature>
<evidence type="ECO:0000256" key="6">
    <source>
        <dbReference type="ARBA" id="ARBA00023136"/>
    </source>
</evidence>
<dbReference type="Gene3D" id="1.10.3720.10">
    <property type="entry name" value="MetI-like"/>
    <property type="match status" value="1"/>
</dbReference>
<feature type="transmembrane region" description="Helical" evidence="7">
    <location>
        <begin position="261"/>
        <end position="282"/>
    </location>
</feature>
<sequence>MSVDEEILRGAPVSAEDDRLEAGLDALATEAESRAPWWRRASTAAFPPVAVTVGLLVVWNVYVAAFRPGSNVFPGPADVWSSFRHQWQLGTIPEAFQGSLERALVGFLLALLVGTVLGVLLAQVRFVRAGFGPLLTGLQVLPSVAWVPVAVIWFGLTEKAMLTVVLLGAVPSIANGLLAGVDQVPPLYLRVGRVLGARGLRAVWHVVLPAALPGYMAGLKQGWAFSWRSLMAAELIVRTSDIKLGLGSFLNNGRDLNDLPWVFSGVLCILVVGIVVELAIFAPVERLVLRRRGLLQAR</sequence>
<dbReference type="GO" id="GO:0005886">
    <property type="term" value="C:plasma membrane"/>
    <property type="evidence" value="ECO:0007669"/>
    <property type="project" value="UniProtKB-SubCell"/>
</dbReference>
<dbReference type="EMBL" id="RBWV01000010">
    <property type="protein sequence ID" value="RKS77698.1"/>
    <property type="molecule type" value="Genomic_DNA"/>
</dbReference>
<dbReference type="CDD" id="cd06261">
    <property type="entry name" value="TM_PBP2"/>
    <property type="match status" value="1"/>
</dbReference>
<evidence type="ECO:0000259" key="8">
    <source>
        <dbReference type="PROSITE" id="PS50928"/>
    </source>
</evidence>
<dbReference type="PANTHER" id="PTHR30151:SF40">
    <property type="entry name" value="TRANSPORT SYSTEM INTEGRAL MEMBRANE PROTEIN"/>
    <property type="match status" value="1"/>
</dbReference>
<comment type="caution">
    <text evidence="9">The sequence shown here is derived from an EMBL/GenBank/DDBJ whole genome shotgun (WGS) entry which is preliminary data.</text>
</comment>
<evidence type="ECO:0000256" key="1">
    <source>
        <dbReference type="ARBA" id="ARBA00004651"/>
    </source>
</evidence>
<dbReference type="Proteomes" id="UP000281955">
    <property type="component" value="Unassembled WGS sequence"/>
</dbReference>
<evidence type="ECO:0000313" key="9">
    <source>
        <dbReference type="EMBL" id="RKS77698.1"/>
    </source>
</evidence>
<evidence type="ECO:0000256" key="3">
    <source>
        <dbReference type="ARBA" id="ARBA00022475"/>
    </source>
</evidence>
<dbReference type="SUPFAM" id="SSF161098">
    <property type="entry name" value="MetI-like"/>
    <property type="match status" value="1"/>
</dbReference>
<feature type="transmembrane region" description="Helical" evidence="7">
    <location>
        <begin position="134"/>
        <end position="154"/>
    </location>
</feature>